<dbReference type="EMBL" id="BFAZ01000011">
    <property type="protein sequence ID" value="GBF44325.1"/>
    <property type="molecule type" value="Genomic_DNA"/>
</dbReference>
<keyword evidence="2" id="KW-1185">Reference proteome</keyword>
<evidence type="ECO:0000313" key="2">
    <source>
        <dbReference type="Proteomes" id="UP000245206"/>
    </source>
</evidence>
<gene>
    <name evidence="1" type="ORF">LPTSP2_36280</name>
</gene>
<accession>A0A2P2DI64</accession>
<reference evidence="2" key="1">
    <citation type="journal article" date="2019" name="Microbiol. Immunol.">
        <title>Molecular and phenotypic characterization of Leptospira johnsonii sp. nov., Leptospira ellinghausenii sp. nov. and Leptospira ryugenii sp. nov. isolated from soil and water in Japan.</title>
        <authorList>
            <person name="Masuzawa T."/>
            <person name="Saito M."/>
            <person name="Nakao R."/>
            <person name="Nikaido Y."/>
            <person name="Matsumoto M."/>
            <person name="Ogawa M."/>
            <person name="Yokoyama M."/>
            <person name="Hidaka Y."/>
            <person name="Tomita J."/>
            <person name="Sakakibara K."/>
            <person name="Suzuki K."/>
            <person name="Yasuda S."/>
            <person name="Sato H."/>
            <person name="Yamaguchi M."/>
            <person name="Yoshida S.I."/>
            <person name="Koizumi N."/>
            <person name="Kawamura Y."/>
        </authorList>
    </citation>
    <scope>NUCLEOTIDE SEQUENCE [LARGE SCALE GENOMIC DNA]</scope>
    <source>
        <strain evidence="2">E18</strain>
    </source>
</reference>
<sequence length="82" mass="9724">MLFQDALKEIVEYANSKGVTILNKEQWTIFQIQRNGILIELLKIPRRENTNTKIHKSFLSQWKSKIDDCEKVFIEFAQTQKP</sequence>
<evidence type="ECO:0000313" key="1">
    <source>
        <dbReference type="EMBL" id="GBF44325.1"/>
    </source>
</evidence>
<protein>
    <submittedName>
        <fullName evidence="1">Oxidoreductase</fullName>
    </submittedName>
</protein>
<comment type="caution">
    <text evidence="1">The sequence shown here is derived from an EMBL/GenBank/DDBJ whole genome shotgun (WGS) entry which is preliminary data.</text>
</comment>
<dbReference type="RefSeq" id="WP_108961303.1">
    <property type="nucleotide sequence ID" value="NZ_BFAZ01000011.1"/>
</dbReference>
<proteinExistence type="predicted"/>
<name>A0A2P2DI64_9LEPT</name>
<organism evidence="1 2">
    <name type="scientific">Leptospira ellinghausenii</name>
    <dbReference type="NCBI Taxonomy" id="1917822"/>
    <lineage>
        <taxon>Bacteria</taxon>
        <taxon>Pseudomonadati</taxon>
        <taxon>Spirochaetota</taxon>
        <taxon>Spirochaetia</taxon>
        <taxon>Leptospirales</taxon>
        <taxon>Leptospiraceae</taxon>
        <taxon>Leptospira</taxon>
    </lineage>
</organism>
<dbReference type="Proteomes" id="UP000245206">
    <property type="component" value="Unassembled WGS sequence"/>
</dbReference>
<dbReference type="AlphaFoldDB" id="A0A2P2DI64"/>